<dbReference type="EMBL" id="JAFCMP010000334">
    <property type="protein sequence ID" value="KAG5181378.1"/>
    <property type="molecule type" value="Genomic_DNA"/>
</dbReference>
<reference evidence="4" key="1">
    <citation type="submission" date="2021-02" db="EMBL/GenBank/DDBJ databases">
        <title>First Annotated Genome of the Yellow-green Alga Tribonema minus.</title>
        <authorList>
            <person name="Mahan K.M."/>
        </authorList>
    </citation>
    <scope>NUCLEOTIDE SEQUENCE</scope>
    <source>
        <strain evidence="4">UTEX B ZZ1240</strain>
    </source>
</reference>
<evidence type="ECO:0000256" key="3">
    <source>
        <dbReference type="SAM" id="Phobius"/>
    </source>
</evidence>
<keyword evidence="3" id="KW-1133">Transmembrane helix</keyword>
<sequence length="566" mass="62871">MLPLQLASDLSMVAFLYAAVYFFLFTFLTVVIGVCFGSGSLGTSWFATAIKTRILQRPTGNGAVHTRKLSRPELRALKKDLVKQILQQSGTNAQDGVSRKHKRQLSKAAGKSAAFEEVLESATRLNRARQMSIDMPLIGAISKLFGVAQPLDNAPTATPTRPLAQQTKCPTQRRKRKMKAPQDAPADTPAPAATDAAAAIAAAPAAPTIPSPATSTTTAAGADTSDLSNSDLLERLRVAEATIERMKAERDVERAKTDDSARRHEKQMAALEAGHRTRQQRSFRRFFANMCRVCLVRKRQQRELHKLHDDFIQLNEEIAEEQDAITADRVELRQLRKTQTPGGQQQLLNDAMRALQSAQRENARLQAELHTCHGVHAKLLKTLGGNADSSDNALASAAVAFIMAHEVQPTARVTAAAWQHRRALSADSVFAKRGILRRGPKPVVKTEQPDAPRHVSFHPVTEDIESGTETKNWRTRCEAKVAAAQRRVEEDPESAMHESREQRLKVSKSALDIYRHQPSSAEVDRLRRWHMHTLLLKTYTVKLLLWLEGRERNEQLDCVQHAIRGA</sequence>
<evidence type="ECO:0000313" key="4">
    <source>
        <dbReference type="EMBL" id="KAG5181378.1"/>
    </source>
</evidence>
<name>A0A835YVD8_9STRA</name>
<dbReference type="AlphaFoldDB" id="A0A835YVD8"/>
<protein>
    <submittedName>
        <fullName evidence="4">Uncharacterized protein</fullName>
    </submittedName>
</protein>
<accession>A0A835YVD8</accession>
<feature type="coiled-coil region" evidence="1">
    <location>
        <begin position="229"/>
        <end position="258"/>
    </location>
</feature>
<organism evidence="4 5">
    <name type="scientific">Tribonema minus</name>
    <dbReference type="NCBI Taxonomy" id="303371"/>
    <lineage>
        <taxon>Eukaryota</taxon>
        <taxon>Sar</taxon>
        <taxon>Stramenopiles</taxon>
        <taxon>Ochrophyta</taxon>
        <taxon>PX clade</taxon>
        <taxon>Xanthophyceae</taxon>
        <taxon>Tribonematales</taxon>
        <taxon>Tribonemataceae</taxon>
        <taxon>Tribonema</taxon>
    </lineage>
</organism>
<feature type="transmembrane region" description="Helical" evidence="3">
    <location>
        <begin position="12"/>
        <end position="36"/>
    </location>
</feature>
<keyword evidence="3" id="KW-0812">Transmembrane</keyword>
<keyword evidence="1" id="KW-0175">Coiled coil</keyword>
<keyword evidence="3" id="KW-0472">Membrane</keyword>
<evidence type="ECO:0000256" key="2">
    <source>
        <dbReference type="SAM" id="MobiDB-lite"/>
    </source>
</evidence>
<feature type="coiled-coil region" evidence="1">
    <location>
        <begin position="297"/>
        <end position="324"/>
    </location>
</feature>
<feature type="compositionally biased region" description="Low complexity" evidence="2">
    <location>
        <begin position="181"/>
        <end position="226"/>
    </location>
</feature>
<gene>
    <name evidence="4" type="ORF">JKP88DRAFT_321906</name>
</gene>
<evidence type="ECO:0000313" key="5">
    <source>
        <dbReference type="Proteomes" id="UP000664859"/>
    </source>
</evidence>
<keyword evidence="5" id="KW-1185">Reference proteome</keyword>
<feature type="region of interest" description="Disordered" evidence="2">
    <location>
        <begin position="152"/>
        <end position="226"/>
    </location>
</feature>
<comment type="caution">
    <text evidence="4">The sequence shown here is derived from an EMBL/GenBank/DDBJ whole genome shotgun (WGS) entry which is preliminary data.</text>
</comment>
<dbReference type="Proteomes" id="UP000664859">
    <property type="component" value="Unassembled WGS sequence"/>
</dbReference>
<proteinExistence type="predicted"/>
<feature type="compositionally biased region" description="Polar residues" evidence="2">
    <location>
        <begin position="155"/>
        <end position="170"/>
    </location>
</feature>
<evidence type="ECO:0000256" key="1">
    <source>
        <dbReference type="SAM" id="Coils"/>
    </source>
</evidence>